<evidence type="ECO:0000313" key="3">
    <source>
        <dbReference type="EMBL" id="QJA95132.1"/>
    </source>
</evidence>
<reference evidence="1" key="1">
    <citation type="submission" date="2020-03" db="EMBL/GenBank/DDBJ databases">
        <title>The deep terrestrial virosphere.</title>
        <authorList>
            <person name="Holmfeldt K."/>
            <person name="Nilsson E."/>
            <person name="Simone D."/>
            <person name="Lopez-Fernandez M."/>
            <person name="Wu X."/>
            <person name="de Brujin I."/>
            <person name="Lundin D."/>
            <person name="Andersson A."/>
            <person name="Bertilsson S."/>
            <person name="Dopson M."/>
        </authorList>
    </citation>
    <scope>NUCLEOTIDE SEQUENCE</scope>
    <source>
        <strain evidence="2">MM415A01477</strain>
        <strain evidence="3">MM415B03646</strain>
        <strain evidence="1">TM448A01550</strain>
    </source>
</reference>
<evidence type="ECO:0008006" key="4">
    <source>
        <dbReference type="Google" id="ProtNLM"/>
    </source>
</evidence>
<protein>
    <recommendedName>
        <fullName evidence="4">Phage ABA sandwich domain-containing protein</fullName>
    </recommendedName>
</protein>
<evidence type="ECO:0000313" key="1">
    <source>
        <dbReference type="EMBL" id="QJA49991.1"/>
    </source>
</evidence>
<dbReference type="EMBL" id="MT144168">
    <property type="protein sequence ID" value="QJA49991.1"/>
    <property type="molecule type" value="Genomic_DNA"/>
</dbReference>
<sequence>MVDKQALNKKLAEWAGFVVGKVKNKDSIWYNHALWTSPDGRDFTLDIPVFTDSLDACFKWLVPKVEDPSISVYKPVLGGNYWVCVLGEKGCIDNVNASGETPALALCLAIEKLIDSQSRT</sequence>
<gene>
    <name evidence="2" type="ORF">MM415A01477_0021</name>
    <name evidence="3" type="ORF">MM415B03646_0011</name>
    <name evidence="1" type="ORF">TM448A01550_0006</name>
</gene>
<accession>A0A6H1ZRF0</accession>
<dbReference type="EMBL" id="MT142233">
    <property type="protein sequence ID" value="QJA76602.1"/>
    <property type="molecule type" value="Genomic_DNA"/>
</dbReference>
<proteinExistence type="predicted"/>
<name>A0A6H1ZRF0_9ZZZZ</name>
<organism evidence="1">
    <name type="scientific">viral metagenome</name>
    <dbReference type="NCBI Taxonomy" id="1070528"/>
    <lineage>
        <taxon>unclassified sequences</taxon>
        <taxon>metagenomes</taxon>
        <taxon>organismal metagenomes</taxon>
    </lineage>
</organism>
<dbReference type="EMBL" id="MT143288">
    <property type="protein sequence ID" value="QJA95132.1"/>
    <property type="molecule type" value="Genomic_DNA"/>
</dbReference>
<dbReference type="AlphaFoldDB" id="A0A6H1ZRF0"/>
<evidence type="ECO:0000313" key="2">
    <source>
        <dbReference type="EMBL" id="QJA76602.1"/>
    </source>
</evidence>